<gene>
    <name evidence="1" type="ORF">N825_32720</name>
</gene>
<sequence>MLTVTAADVQDADGASGHGKLMGAAAYHDFTIEVVCKIADQKGFQVPPRRWVVERTFGWMTRWRRLVRDHEVRCDVSGGMTYLAMGAIMLRRPAHP</sequence>
<evidence type="ECO:0000313" key="2">
    <source>
        <dbReference type="Proteomes" id="UP000019486"/>
    </source>
</evidence>
<protein>
    <submittedName>
        <fullName evidence="1">Uncharacterized protein</fullName>
    </submittedName>
</protein>
<dbReference type="PATRIC" id="fig|1385369.3.peg.1986"/>
<dbReference type="EMBL" id="AVFL01000006">
    <property type="protein sequence ID" value="EWY40692.1"/>
    <property type="molecule type" value="Genomic_DNA"/>
</dbReference>
<comment type="caution">
    <text evidence="1">The sequence shown here is derived from an EMBL/GenBank/DDBJ whole genome shotgun (WGS) entry which is preliminary data.</text>
</comment>
<proteinExistence type="predicted"/>
<dbReference type="STRING" id="1385369.N825_32720"/>
<evidence type="ECO:0000313" key="1">
    <source>
        <dbReference type="EMBL" id="EWY40692.1"/>
    </source>
</evidence>
<dbReference type="OrthoDB" id="7278099at2"/>
<dbReference type="PANTHER" id="PTHR30007">
    <property type="entry name" value="PHP DOMAIN PROTEIN"/>
    <property type="match status" value="1"/>
</dbReference>
<organism evidence="1 2">
    <name type="scientific">Skermanella stibiiresistens SB22</name>
    <dbReference type="NCBI Taxonomy" id="1385369"/>
    <lineage>
        <taxon>Bacteria</taxon>
        <taxon>Pseudomonadati</taxon>
        <taxon>Pseudomonadota</taxon>
        <taxon>Alphaproteobacteria</taxon>
        <taxon>Rhodospirillales</taxon>
        <taxon>Azospirillaceae</taxon>
        <taxon>Skermanella</taxon>
    </lineage>
</organism>
<keyword evidence="2" id="KW-1185">Reference proteome</keyword>
<name>W9H7N9_9PROT</name>
<accession>W9H7N9</accession>
<dbReference type="PANTHER" id="PTHR30007:SF0">
    <property type="entry name" value="TRANSPOSASE"/>
    <property type="match status" value="1"/>
</dbReference>
<dbReference type="AlphaFoldDB" id="W9H7N9"/>
<reference evidence="1 2" key="1">
    <citation type="submission" date="2013-08" db="EMBL/GenBank/DDBJ databases">
        <title>The genome sequence of Skermanella stibiiresistens.</title>
        <authorList>
            <person name="Zhu W."/>
            <person name="Wang G."/>
        </authorList>
    </citation>
    <scope>NUCLEOTIDE SEQUENCE [LARGE SCALE GENOMIC DNA]</scope>
    <source>
        <strain evidence="1 2">SB22</strain>
    </source>
</reference>
<dbReference type="Proteomes" id="UP000019486">
    <property type="component" value="Unassembled WGS sequence"/>
</dbReference>